<dbReference type="SUPFAM" id="SSF56672">
    <property type="entry name" value="DNA/RNA polymerases"/>
    <property type="match status" value="1"/>
</dbReference>
<protein>
    <submittedName>
        <fullName evidence="2">Transposon Ty3-G Gag-Pol polyprotein</fullName>
    </submittedName>
</protein>
<dbReference type="Pfam" id="PF00078">
    <property type="entry name" value="RVT_1"/>
    <property type="match status" value="1"/>
</dbReference>
<dbReference type="InterPro" id="IPR043128">
    <property type="entry name" value="Rev_trsase/Diguanyl_cyclase"/>
</dbReference>
<dbReference type="PROSITE" id="PS50878">
    <property type="entry name" value="RT_POL"/>
    <property type="match status" value="1"/>
</dbReference>
<dbReference type="Gramene" id="C.cajan_12367.t">
    <property type="protein sequence ID" value="C.cajan_12367.t.cds1"/>
    <property type="gene ID" value="C.cajan_12367"/>
</dbReference>
<dbReference type="InterPro" id="IPR053134">
    <property type="entry name" value="RNA-dir_DNA_polymerase"/>
</dbReference>
<dbReference type="CDD" id="cd01647">
    <property type="entry name" value="RT_LTR"/>
    <property type="match status" value="1"/>
</dbReference>
<reference evidence="2 3" key="1">
    <citation type="journal article" date="2012" name="Nat. Biotechnol.">
        <title>Draft genome sequence of pigeonpea (Cajanus cajan), an orphan legume crop of resource-poor farmers.</title>
        <authorList>
            <person name="Varshney R.K."/>
            <person name="Chen W."/>
            <person name="Li Y."/>
            <person name="Bharti A.K."/>
            <person name="Saxena R.K."/>
            <person name="Schlueter J.A."/>
            <person name="Donoghue M.T."/>
            <person name="Azam S."/>
            <person name="Fan G."/>
            <person name="Whaley A.M."/>
            <person name="Farmer A.D."/>
            <person name="Sheridan J."/>
            <person name="Iwata A."/>
            <person name="Tuteja R."/>
            <person name="Penmetsa R.V."/>
            <person name="Wu W."/>
            <person name="Upadhyaya H.D."/>
            <person name="Yang S.P."/>
            <person name="Shah T."/>
            <person name="Saxena K.B."/>
            <person name="Michael T."/>
            <person name="McCombie W.R."/>
            <person name="Yang B."/>
            <person name="Zhang G."/>
            <person name="Yang H."/>
            <person name="Wang J."/>
            <person name="Spillane C."/>
            <person name="Cook D.R."/>
            <person name="May G.D."/>
            <person name="Xu X."/>
            <person name="Jackson S.A."/>
        </authorList>
    </citation>
    <scope>NUCLEOTIDE SEQUENCE [LARGE SCALE GENOMIC DNA]</scope>
    <source>
        <strain evidence="3">cv. Asha</strain>
    </source>
</reference>
<dbReference type="Gene3D" id="3.10.10.10">
    <property type="entry name" value="HIV Type 1 Reverse Transcriptase, subunit A, domain 1"/>
    <property type="match status" value="1"/>
</dbReference>
<dbReference type="EMBL" id="CM003608">
    <property type="protein sequence ID" value="KYP66450.1"/>
    <property type="molecule type" value="Genomic_DNA"/>
</dbReference>
<dbReference type="InterPro" id="IPR043502">
    <property type="entry name" value="DNA/RNA_pol_sf"/>
</dbReference>
<proteinExistence type="predicted"/>
<name>A0A151THC0_CAJCA</name>
<dbReference type="PANTHER" id="PTHR24559">
    <property type="entry name" value="TRANSPOSON TY3-I GAG-POL POLYPROTEIN"/>
    <property type="match status" value="1"/>
</dbReference>
<keyword evidence="3" id="KW-1185">Reference proteome</keyword>
<dbReference type="Proteomes" id="UP000075243">
    <property type="component" value="Chromosome 6"/>
</dbReference>
<gene>
    <name evidence="2" type="ORF">KK1_012744</name>
</gene>
<feature type="domain" description="Reverse transcriptase" evidence="1">
    <location>
        <begin position="1"/>
        <end position="162"/>
    </location>
</feature>
<organism evidence="2 3">
    <name type="scientific">Cajanus cajan</name>
    <name type="common">Pigeon pea</name>
    <name type="synonym">Cajanus indicus</name>
    <dbReference type="NCBI Taxonomy" id="3821"/>
    <lineage>
        <taxon>Eukaryota</taxon>
        <taxon>Viridiplantae</taxon>
        <taxon>Streptophyta</taxon>
        <taxon>Embryophyta</taxon>
        <taxon>Tracheophyta</taxon>
        <taxon>Spermatophyta</taxon>
        <taxon>Magnoliopsida</taxon>
        <taxon>eudicotyledons</taxon>
        <taxon>Gunneridae</taxon>
        <taxon>Pentapetalae</taxon>
        <taxon>rosids</taxon>
        <taxon>fabids</taxon>
        <taxon>Fabales</taxon>
        <taxon>Fabaceae</taxon>
        <taxon>Papilionoideae</taxon>
        <taxon>50 kb inversion clade</taxon>
        <taxon>NPAAA clade</taxon>
        <taxon>indigoferoid/millettioid clade</taxon>
        <taxon>Phaseoleae</taxon>
        <taxon>Cajanus</taxon>
    </lineage>
</organism>
<accession>A0A151THC0</accession>
<dbReference type="AlphaFoldDB" id="A0A151THC0"/>
<evidence type="ECO:0000313" key="2">
    <source>
        <dbReference type="EMBL" id="KYP66450.1"/>
    </source>
</evidence>
<dbReference type="Gene3D" id="3.30.70.270">
    <property type="match status" value="2"/>
</dbReference>
<evidence type="ECO:0000259" key="1">
    <source>
        <dbReference type="PROSITE" id="PS50878"/>
    </source>
</evidence>
<dbReference type="PANTHER" id="PTHR24559:SF430">
    <property type="entry name" value="RNA-DIRECTED DNA POLYMERASE"/>
    <property type="match status" value="1"/>
</dbReference>
<dbReference type="InterPro" id="IPR000477">
    <property type="entry name" value="RT_dom"/>
</dbReference>
<evidence type="ECO:0000313" key="3">
    <source>
        <dbReference type="Proteomes" id="UP000075243"/>
    </source>
</evidence>
<sequence>MVRKPNGKWRMCTDYANLNKACPKDAYPLPNIDRLVDGASGHRFLSFLDAYSGYNQIRMHPQDEEKMAFITEMANYCYRVMPFGLKNAGATYQRLMNKIFHDQIGRCLEVYVDDMVVKSGEVSAHVHHLAEVFRALRQHRMRLNPEKCVFGVSGGKFLGFMLSSWGIEANPDKCQAILEMKSPGTLKEVQKLAGRLTSLSRFLPRLAEISQIAAIG</sequence>